<feature type="coiled-coil region" evidence="1">
    <location>
        <begin position="121"/>
        <end position="155"/>
    </location>
</feature>
<name>A0A2S6N767_9HYPH</name>
<dbReference type="Gene3D" id="1.10.287.1490">
    <property type="match status" value="1"/>
</dbReference>
<dbReference type="CDD" id="cd07185">
    <property type="entry name" value="OmpA_C-like"/>
    <property type="match status" value="1"/>
</dbReference>
<dbReference type="PANTHER" id="PTHR30329:SF21">
    <property type="entry name" value="LIPOPROTEIN YIAD-RELATED"/>
    <property type="match status" value="1"/>
</dbReference>
<keyword evidence="1" id="KW-0175">Coiled coil</keyword>
<dbReference type="SUPFAM" id="SSF103088">
    <property type="entry name" value="OmpA-like"/>
    <property type="match status" value="1"/>
</dbReference>
<evidence type="ECO:0000313" key="4">
    <source>
        <dbReference type="Proteomes" id="UP000239089"/>
    </source>
</evidence>
<dbReference type="NCBIfam" id="NF006545">
    <property type="entry name" value="PRK09039.1-4"/>
    <property type="match status" value="1"/>
</dbReference>
<dbReference type="NCBIfam" id="NF006543">
    <property type="entry name" value="PRK09039.1-2"/>
    <property type="match status" value="1"/>
</dbReference>
<keyword evidence="4" id="KW-1185">Reference proteome</keyword>
<evidence type="ECO:0000256" key="1">
    <source>
        <dbReference type="SAM" id="Coils"/>
    </source>
</evidence>
<dbReference type="AlphaFoldDB" id="A0A2S6N767"/>
<evidence type="ECO:0000256" key="2">
    <source>
        <dbReference type="SAM" id="Phobius"/>
    </source>
</evidence>
<keyword evidence="2" id="KW-1133">Transmembrane helix</keyword>
<sequence length="331" mass="36549">MALSRARRREPMNYWPGFVDALSTLLLVFTFLLSVFVMAQYFLSRDVGGKDKALAKLNRQLEELTDLLTLEKSSTTEAHKKIATLNATLEATRRDRDALMASAAAGAGSAAEVIDAQKQLSAKAQSTVDLLNQQIAALRSQLAAVQEALSAQEAKDKDSQARIADLGSRLNVALAQKVQELARYRSDFFGRLREVLGDRPDVKVVGDRFVLTSEVLFDRARATLSPQGKAEIDKVAAALADVVKEIPPEIPWVLRVDGHTDKTRIRSAPFKSNWELSAARSLAVVEYLVDKGFDPHHILAGAFGDQQPIDDGDSEEALRRNRRIELKITDR</sequence>
<dbReference type="Proteomes" id="UP000239089">
    <property type="component" value="Unassembled WGS sequence"/>
</dbReference>
<dbReference type="NCBIfam" id="NF006544">
    <property type="entry name" value="PRK09039.1-3"/>
    <property type="match status" value="1"/>
</dbReference>
<comment type="caution">
    <text evidence="3">The sequence shown here is derived from an EMBL/GenBank/DDBJ whole genome shotgun (WGS) entry which is preliminary data.</text>
</comment>
<dbReference type="Pfam" id="PF00691">
    <property type="entry name" value="OmpA"/>
    <property type="match status" value="1"/>
</dbReference>
<keyword evidence="2" id="KW-0472">Membrane</keyword>
<reference evidence="3 4" key="1">
    <citation type="journal article" date="2018" name="Arch. Microbiol.">
        <title>New insights into the metabolic potential of the phototrophic purple bacterium Rhodopila globiformis DSM 161(T) from its draft genome sequence and evidence for a vanadium-dependent nitrogenase.</title>
        <authorList>
            <person name="Imhoff J.F."/>
            <person name="Rahn T."/>
            <person name="Kunzel S."/>
            <person name="Neulinger S.C."/>
        </authorList>
    </citation>
    <scope>NUCLEOTIDE SEQUENCE [LARGE SCALE GENOMIC DNA]</scope>
    <source>
        <strain evidence="3 4">DSM 16996</strain>
    </source>
</reference>
<proteinExistence type="predicted"/>
<dbReference type="RefSeq" id="WP_104508194.1">
    <property type="nucleotide sequence ID" value="NZ_JACIGC010000003.1"/>
</dbReference>
<dbReference type="PANTHER" id="PTHR30329">
    <property type="entry name" value="STATOR ELEMENT OF FLAGELLAR MOTOR COMPLEX"/>
    <property type="match status" value="1"/>
</dbReference>
<dbReference type="OrthoDB" id="9815217at2"/>
<dbReference type="InterPro" id="IPR006665">
    <property type="entry name" value="OmpA-like"/>
</dbReference>
<dbReference type="GO" id="GO:0016020">
    <property type="term" value="C:membrane"/>
    <property type="evidence" value="ECO:0007669"/>
    <property type="project" value="UniProtKB-UniRule"/>
</dbReference>
<dbReference type="PROSITE" id="PS51123">
    <property type="entry name" value="OMPA_2"/>
    <property type="match status" value="1"/>
</dbReference>
<protein>
    <submittedName>
        <fullName evidence="3">Uncharacterized protein</fullName>
    </submittedName>
</protein>
<evidence type="ECO:0000313" key="3">
    <source>
        <dbReference type="EMBL" id="PPQ30453.1"/>
    </source>
</evidence>
<dbReference type="InterPro" id="IPR050330">
    <property type="entry name" value="Bact_OuterMem_StrucFunc"/>
</dbReference>
<dbReference type="EMBL" id="NHSJ01000078">
    <property type="protein sequence ID" value="PPQ30453.1"/>
    <property type="molecule type" value="Genomic_DNA"/>
</dbReference>
<keyword evidence="2" id="KW-0812">Transmembrane</keyword>
<dbReference type="Gene3D" id="3.30.1330.60">
    <property type="entry name" value="OmpA-like domain"/>
    <property type="match status" value="1"/>
</dbReference>
<accession>A0A2S6N767</accession>
<gene>
    <name evidence="3" type="ORF">CCR94_12495</name>
</gene>
<organism evidence="3 4">
    <name type="scientific">Rhodoblastus sphagnicola</name>
    <dbReference type="NCBI Taxonomy" id="333368"/>
    <lineage>
        <taxon>Bacteria</taxon>
        <taxon>Pseudomonadati</taxon>
        <taxon>Pseudomonadota</taxon>
        <taxon>Alphaproteobacteria</taxon>
        <taxon>Hyphomicrobiales</taxon>
        <taxon>Rhodoblastaceae</taxon>
        <taxon>Rhodoblastus</taxon>
    </lineage>
</organism>
<dbReference type="InterPro" id="IPR036737">
    <property type="entry name" value="OmpA-like_sf"/>
</dbReference>
<feature type="transmembrane region" description="Helical" evidence="2">
    <location>
        <begin position="21"/>
        <end position="43"/>
    </location>
</feature>